<dbReference type="InterPro" id="IPR008007">
    <property type="entry name" value="Peptidase_M42"/>
</dbReference>
<dbReference type="SUPFAM" id="SSF101821">
    <property type="entry name" value="Aminopeptidase/glucanase lid domain"/>
    <property type="match status" value="1"/>
</dbReference>
<sequence>MELIKNLTEIYGPSGREEKIRFLIKSEIKKLCKDIKTDALGNLIAHIPAKNKKHTKKLMFCAHMDEIGLIIKHIDNKGFLRFAGVGGIFPDRILHHRVLFENGVIGVIGVETKPETPKPPGLDNFYIDIGVRDKKEAEKLVKIGDIASFYQETEIVNNRIISKALDDRIGCYCLIQTMRRIKNNKYDLYFVFSTQEEVGLRGSRTSAFGINPDYAIAVDVTATGDTPESPRIAVEIGKGVAIKVMDSAFIANPFIKEKLISYARRLKIIHQLEILERGTTDAAIIQVTREGVLSGVLSIPTRYVHSPNEVCDINDVDATIKLLVSCVEQGFE</sequence>
<evidence type="ECO:0000256" key="1">
    <source>
        <dbReference type="ARBA" id="ARBA00006272"/>
    </source>
</evidence>
<reference evidence="9" key="1">
    <citation type="journal article" date="2020" name="mSystems">
        <title>Genome- and Community-Level Interaction Insights into Carbon Utilization and Element Cycling Functions of Hydrothermarchaeota in Hydrothermal Sediment.</title>
        <authorList>
            <person name="Zhou Z."/>
            <person name="Liu Y."/>
            <person name="Xu W."/>
            <person name="Pan J."/>
            <person name="Luo Z.H."/>
            <person name="Li M."/>
        </authorList>
    </citation>
    <scope>NUCLEOTIDE SEQUENCE [LARGE SCALE GENOMIC DNA]</scope>
    <source>
        <strain evidence="9">SpSt-258</strain>
    </source>
</reference>
<evidence type="ECO:0000256" key="2">
    <source>
        <dbReference type="ARBA" id="ARBA00022438"/>
    </source>
</evidence>
<dbReference type="Pfam" id="PF05343">
    <property type="entry name" value="Peptidase_M42"/>
    <property type="match status" value="1"/>
</dbReference>
<dbReference type="PIRSF" id="PIRSF001123">
    <property type="entry name" value="PepA_GA"/>
    <property type="match status" value="1"/>
</dbReference>
<evidence type="ECO:0000256" key="8">
    <source>
        <dbReference type="PIRSR" id="PIRSR001123-2"/>
    </source>
</evidence>
<evidence type="ECO:0000256" key="5">
    <source>
        <dbReference type="ARBA" id="ARBA00022801"/>
    </source>
</evidence>
<feature type="binding site" evidence="8">
    <location>
        <position position="166"/>
    </location>
    <ligand>
        <name>Zn(2+)</name>
        <dbReference type="ChEBI" id="CHEBI:29105"/>
        <label>2</label>
    </ligand>
</feature>
<feature type="active site" description="Proton acceptor" evidence="7">
    <location>
        <position position="196"/>
    </location>
</feature>
<evidence type="ECO:0000313" key="9">
    <source>
        <dbReference type="EMBL" id="HDY60245.1"/>
    </source>
</evidence>
<evidence type="ECO:0000256" key="4">
    <source>
        <dbReference type="ARBA" id="ARBA00022723"/>
    </source>
</evidence>
<protein>
    <submittedName>
        <fullName evidence="9">M42 family peptidase</fullName>
    </submittedName>
</protein>
<comment type="caution">
    <text evidence="9">The sequence shown here is derived from an EMBL/GenBank/DDBJ whole genome shotgun (WGS) entry which is preliminary data.</text>
</comment>
<dbReference type="GO" id="GO:0046872">
    <property type="term" value="F:metal ion binding"/>
    <property type="evidence" value="ECO:0007669"/>
    <property type="project" value="UniProtKB-UniRule"/>
</dbReference>
<comment type="cofactor">
    <cofactor evidence="8">
        <name>a divalent metal cation</name>
        <dbReference type="ChEBI" id="CHEBI:60240"/>
    </cofactor>
    <text evidence="8">Binds 2 divalent metal cations per subunit.</text>
</comment>
<dbReference type="InterPro" id="IPR023367">
    <property type="entry name" value="Peptidase_M42_dom2"/>
</dbReference>
<keyword evidence="4 8" id="KW-0479">Metal-binding</keyword>
<feature type="binding site" evidence="8">
    <location>
        <position position="197"/>
    </location>
    <ligand>
        <name>Zn(2+)</name>
        <dbReference type="ChEBI" id="CHEBI:29105"/>
        <label>2</label>
    </ligand>
</feature>
<keyword evidence="5" id="KW-0378">Hydrolase</keyword>
<dbReference type="Gene3D" id="3.40.630.10">
    <property type="entry name" value="Zn peptidases"/>
    <property type="match status" value="1"/>
</dbReference>
<feature type="binding site" evidence="8">
    <location>
        <position position="63"/>
    </location>
    <ligand>
        <name>Zn(2+)</name>
        <dbReference type="ChEBI" id="CHEBI:29105"/>
        <label>1</label>
    </ligand>
</feature>
<comment type="similarity">
    <text evidence="1 6">Belongs to the peptidase M42 family.</text>
</comment>
<dbReference type="CDD" id="cd05656">
    <property type="entry name" value="M42_Frv"/>
    <property type="match status" value="1"/>
</dbReference>
<proteinExistence type="inferred from homology"/>
<dbReference type="AlphaFoldDB" id="A0A7V0Z7Y5"/>
<feature type="binding site" evidence="8">
    <location>
        <position position="219"/>
    </location>
    <ligand>
        <name>Zn(2+)</name>
        <dbReference type="ChEBI" id="CHEBI:29105"/>
        <label>1</label>
    </ligand>
</feature>
<dbReference type="EMBL" id="DSKY01000022">
    <property type="protein sequence ID" value="HDY60245.1"/>
    <property type="molecule type" value="Genomic_DNA"/>
</dbReference>
<dbReference type="SUPFAM" id="SSF53187">
    <property type="entry name" value="Zn-dependent exopeptidases"/>
    <property type="match status" value="1"/>
</dbReference>
<keyword evidence="3" id="KW-0645">Protease</keyword>
<dbReference type="PANTHER" id="PTHR32481:SF9">
    <property type="entry name" value="ENDOGLUCANASE"/>
    <property type="match status" value="1"/>
</dbReference>
<dbReference type="InterPro" id="IPR051464">
    <property type="entry name" value="Peptidase_M42_aminopept"/>
</dbReference>
<name>A0A7V0Z7Y5_UNCW3</name>
<evidence type="ECO:0000256" key="6">
    <source>
        <dbReference type="PIRNR" id="PIRNR001123"/>
    </source>
</evidence>
<organism evidence="9">
    <name type="scientific">candidate division WOR-3 bacterium</name>
    <dbReference type="NCBI Taxonomy" id="2052148"/>
    <lineage>
        <taxon>Bacteria</taxon>
        <taxon>Bacteria division WOR-3</taxon>
    </lineage>
</organism>
<feature type="binding site" evidence="8">
    <location>
        <position position="166"/>
    </location>
    <ligand>
        <name>Zn(2+)</name>
        <dbReference type="ChEBI" id="CHEBI:29105"/>
        <label>1</label>
    </ligand>
</feature>
<evidence type="ECO:0000256" key="7">
    <source>
        <dbReference type="PIRSR" id="PIRSR001123-1"/>
    </source>
</evidence>
<accession>A0A7V0Z7Y5</accession>
<dbReference type="PANTHER" id="PTHR32481">
    <property type="entry name" value="AMINOPEPTIDASE"/>
    <property type="match status" value="1"/>
</dbReference>
<dbReference type="GO" id="GO:0004177">
    <property type="term" value="F:aminopeptidase activity"/>
    <property type="evidence" value="ECO:0007669"/>
    <property type="project" value="UniProtKB-UniRule"/>
</dbReference>
<dbReference type="GO" id="GO:0006508">
    <property type="term" value="P:proteolysis"/>
    <property type="evidence" value="ECO:0007669"/>
    <property type="project" value="UniProtKB-KW"/>
</dbReference>
<evidence type="ECO:0000256" key="3">
    <source>
        <dbReference type="ARBA" id="ARBA00022670"/>
    </source>
</evidence>
<keyword evidence="2" id="KW-0031">Aminopeptidase</keyword>
<gene>
    <name evidence="9" type="ORF">ENP86_12000</name>
</gene>
<feature type="binding site" evidence="8">
    <location>
        <position position="305"/>
    </location>
    <ligand>
        <name>Zn(2+)</name>
        <dbReference type="ChEBI" id="CHEBI:29105"/>
        <label>2</label>
    </ligand>
</feature>
<dbReference type="Gene3D" id="2.40.30.40">
    <property type="entry name" value="Peptidase M42, domain 2"/>
    <property type="match status" value="1"/>
</dbReference>